<feature type="signal peptide" evidence="2">
    <location>
        <begin position="1"/>
        <end position="19"/>
    </location>
</feature>
<keyword evidence="1" id="KW-0812">Transmembrane</keyword>
<feature type="chain" id="PRO_5011613258" description="Protein NnrT" evidence="2">
    <location>
        <begin position="20"/>
        <end position="57"/>
    </location>
</feature>
<keyword evidence="1" id="KW-0472">Membrane</keyword>
<evidence type="ECO:0000313" key="3">
    <source>
        <dbReference type="EMBL" id="SFQ25975.1"/>
    </source>
</evidence>
<evidence type="ECO:0008006" key="5">
    <source>
        <dbReference type="Google" id="ProtNLM"/>
    </source>
</evidence>
<dbReference type="AlphaFoldDB" id="A0A1I5X1T9"/>
<sequence length="57" mass="6238">MTRLALLLTLLPTALRAEAYDPPIPQAQSATAEFWFALATLGLVGALALVQWMVQKR</sequence>
<evidence type="ECO:0000313" key="4">
    <source>
        <dbReference type="Proteomes" id="UP000199356"/>
    </source>
</evidence>
<name>A0A1I5X1T9_9RHOB</name>
<keyword evidence="2" id="KW-0732">Signal</keyword>
<feature type="transmembrane region" description="Helical" evidence="1">
    <location>
        <begin position="35"/>
        <end position="54"/>
    </location>
</feature>
<dbReference type="RefSeq" id="WP_093426029.1">
    <property type="nucleotide sequence ID" value="NZ_FOXA01000076.1"/>
</dbReference>
<keyword evidence="4" id="KW-1185">Reference proteome</keyword>
<protein>
    <recommendedName>
        <fullName evidence="5">Protein NnrT</fullName>
    </recommendedName>
</protein>
<dbReference type="EMBL" id="FOXA01000076">
    <property type="protein sequence ID" value="SFQ25975.1"/>
    <property type="molecule type" value="Genomic_DNA"/>
</dbReference>
<reference evidence="3 4" key="1">
    <citation type="submission" date="2016-10" db="EMBL/GenBank/DDBJ databases">
        <authorList>
            <person name="de Groot N.N."/>
        </authorList>
    </citation>
    <scope>NUCLEOTIDE SEQUENCE [LARGE SCALE GENOMIC DNA]</scope>
    <source>
        <strain evidence="3 4">DSM 19547</strain>
    </source>
</reference>
<organism evidence="3 4">
    <name type="scientific">Tranquillimonas alkanivorans</name>
    <dbReference type="NCBI Taxonomy" id="441119"/>
    <lineage>
        <taxon>Bacteria</taxon>
        <taxon>Pseudomonadati</taxon>
        <taxon>Pseudomonadota</taxon>
        <taxon>Alphaproteobacteria</taxon>
        <taxon>Rhodobacterales</taxon>
        <taxon>Roseobacteraceae</taxon>
        <taxon>Tranquillimonas</taxon>
    </lineage>
</organism>
<accession>A0A1I5X1T9</accession>
<proteinExistence type="predicted"/>
<evidence type="ECO:0000256" key="1">
    <source>
        <dbReference type="SAM" id="Phobius"/>
    </source>
</evidence>
<gene>
    <name evidence="3" type="ORF">SAMN04488047_1762</name>
</gene>
<evidence type="ECO:0000256" key="2">
    <source>
        <dbReference type="SAM" id="SignalP"/>
    </source>
</evidence>
<dbReference type="Proteomes" id="UP000199356">
    <property type="component" value="Unassembled WGS sequence"/>
</dbReference>
<keyword evidence="1" id="KW-1133">Transmembrane helix</keyword>